<dbReference type="InterPro" id="IPR035959">
    <property type="entry name" value="RutC-like_sf"/>
</dbReference>
<dbReference type="PANTHER" id="PTHR43857">
    <property type="entry name" value="BLR7761 PROTEIN"/>
    <property type="match status" value="1"/>
</dbReference>
<gene>
    <name evidence="1" type="ORF">LCGC14_1913580</name>
</gene>
<reference evidence="1" key="1">
    <citation type="journal article" date="2015" name="Nature">
        <title>Complex archaea that bridge the gap between prokaryotes and eukaryotes.</title>
        <authorList>
            <person name="Spang A."/>
            <person name="Saw J.H."/>
            <person name="Jorgensen S.L."/>
            <person name="Zaremba-Niedzwiedzka K."/>
            <person name="Martijn J."/>
            <person name="Lind A.E."/>
            <person name="van Eijk R."/>
            <person name="Schleper C."/>
            <person name="Guy L."/>
            <person name="Ettema T.J."/>
        </authorList>
    </citation>
    <scope>NUCLEOTIDE SEQUENCE</scope>
</reference>
<dbReference type="Pfam" id="PF01042">
    <property type="entry name" value="Ribonuc_L-PSP"/>
    <property type="match status" value="1"/>
</dbReference>
<dbReference type="SUPFAM" id="SSF55298">
    <property type="entry name" value="YjgF-like"/>
    <property type="match status" value="1"/>
</dbReference>
<dbReference type="InterPro" id="IPR006175">
    <property type="entry name" value="YjgF/YER057c/UK114"/>
</dbReference>
<dbReference type="CDD" id="cd06154">
    <property type="entry name" value="YjgF_YER057c_UK114_like_6"/>
    <property type="match status" value="1"/>
</dbReference>
<dbReference type="Gene3D" id="3.30.1330.40">
    <property type="entry name" value="RutC-like"/>
    <property type="match status" value="1"/>
</dbReference>
<evidence type="ECO:0000313" key="1">
    <source>
        <dbReference type="EMBL" id="KKL89548.1"/>
    </source>
</evidence>
<proteinExistence type="predicted"/>
<dbReference type="AlphaFoldDB" id="A0A0F9FTI0"/>
<accession>A0A0F9FTI0</accession>
<sequence length="137" mass="15456">MDLMKRENFSSGAPLEEKIGYSRTVKIGNFVFVGGTTTTNSKGIVEGEGDAYLQTKIILEKIEKALEKAGARLSEVYRVRIYVTDISRSKEYMRAYSEFFKKIKPVTILVEVKAFVRPAHLVEIEADAIIGSYLVRK</sequence>
<name>A0A0F9FTI0_9ZZZZ</name>
<comment type="caution">
    <text evidence="1">The sequence shown here is derived from an EMBL/GenBank/DDBJ whole genome shotgun (WGS) entry which is preliminary data.</text>
</comment>
<dbReference type="EMBL" id="LAZR01020256">
    <property type="protein sequence ID" value="KKL89548.1"/>
    <property type="molecule type" value="Genomic_DNA"/>
</dbReference>
<protein>
    <submittedName>
        <fullName evidence="1">Uncharacterized protein</fullName>
    </submittedName>
</protein>
<organism evidence="1">
    <name type="scientific">marine sediment metagenome</name>
    <dbReference type="NCBI Taxonomy" id="412755"/>
    <lineage>
        <taxon>unclassified sequences</taxon>
        <taxon>metagenomes</taxon>
        <taxon>ecological metagenomes</taxon>
    </lineage>
</organism>
<dbReference type="PANTHER" id="PTHR43857:SF1">
    <property type="entry name" value="YJGH FAMILY PROTEIN"/>
    <property type="match status" value="1"/>
</dbReference>